<proteinExistence type="predicted"/>
<dbReference type="PANTHER" id="PTHR10622">
    <property type="entry name" value="HET DOMAIN-CONTAINING PROTEIN"/>
    <property type="match status" value="1"/>
</dbReference>
<name>A0AAN6PK74_9PEZI</name>
<dbReference type="EMBL" id="MU854372">
    <property type="protein sequence ID" value="KAK4040651.1"/>
    <property type="molecule type" value="Genomic_DNA"/>
</dbReference>
<dbReference type="PANTHER" id="PTHR10622:SF10">
    <property type="entry name" value="HET DOMAIN-CONTAINING PROTEIN"/>
    <property type="match status" value="1"/>
</dbReference>
<feature type="domain" description="Heterokaryon incompatibility" evidence="1">
    <location>
        <begin position="21"/>
        <end position="106"/>
    </location>
</feature>
<organism evidence="2 3">
    <name type="scientific">Parachaetomium inaequale</name>
    <dbReference type="NCBI Taxonomy" id="2588326"/>
    <lineage>
        <taxon>Eukaryota</taxon>
        <taxon>Fungi</taxon>
        <taxon>Dikarya</taxon>
        <taxon>Ascomycota</taxon>
        <taxon>Pezizomycotina</taxon>
        <taxon>Sordariomycetes</taxon>
        <taxon>Sordariomycetidae</taxon>
        <taxon>Sordariales</taxon>
        <taxon>Chaetomiaceae</taxon>
        <taxon>Parachaetomium</taxon>
    </lineage>
</organism>
<keyword evidence="3" id="KW-1185">Reference proteome</keyword>
<evidence type="ECO:0000259" key="1">
    <source>
        <dbReference type="Pfam" id="PF06985"/>
    </source>
</evidence>
<accession>A0AAN6PK74</accession>
<dbReference type="Proteomes" id="UP001303115">
    <property type="component" value="Unassembled WGS sequence"/>
</dbReference>
<evidence type="ECO:0000313" key="3">
    <source>
        <dbReference type="Proteomes" id="UP001303115"/>
    </source>
</evidence>
<reference evidence="3" key="1">
    <citation type="journal article" date="2023" name="Mol. Phylogenet. Evol.">
        <title>Genome-scale phylogeny and comparative genomics of the fungal order Sordariales.</title>
        <authorList>
            <person name="Hensen N."/>
            <person name="Bonometti L."/>
            <person name="Westerberg I."/>
            <person name="Brannstrom I.O."/>
            <person name="Guillou S."/>
            <person name="Cros-Aarteil S."/>
            <person name="Calhoun S."/>
            <person name="Haridas S."/>
            <person name="Kuo A."/>
            <person name="Mondo S."/>
            <person name="Pangilinan J."/>
            <person name="Riley R."/>
            <person name="LaButti K."/>
            <person name="Andreopoulos B."/>
            <person name="Lipzen A."/>
            <person name="Chen C."/>
            <person name="Yan M."/>
            <person name="Daum C."/>
            <person name="Ng V."/>
            <person name="Clum A."/>
            <person name="Steindorff A."/>
            <person name="Ohm R.A."/>
            <person name="Martin F."/>
            <person name="Silar P."/>
            <person name="Natvig D.O."/>
            <person name="Lalanne C."/>
            <person name="Gautier V."/>
            <person name="Ament-Velasquez S.L."/>
            <person name="Kruys A."/>
            <person name="Hutchinson M.I."/>
            <person name="Powell A.J."/>
            <person name="Barry K."/>
            <person name="Miller A.N."/>
            <person name="Grigoriev I.V."/>
            <person name="Debuchy R."/>
            <person name="Gladieux P."/>
            <person name="Hiltunen Thoren M."/>
            <person name="Johannesson H."/>
        </authorList>
    </citation>
    <scope>NUCLEOTIDE SEQUENCE [LARGE SCALE GENOMIC DNA]</scope>
    <source>
        <strain evidence="3">CBS 284.82</strain>
    </source>
</reference>
<dbReference type="InterPro" id="IPR010730">
    <property type="entry name" value="HET"/>
</dbReference>
<dbReference type="Pfam" id="PF06985">
    <property type="entry name" value="HET"/>
    <property type="match status" value="1"/>
</dbReference>
<gene>
    <name evidence="2" type="ORF">C8A01DRAFT_15504</name>
</gene>
<dbReference type="AlphaFoldDB" id="A0AAN6PK74"/>
<sequence length="618" mass="69287">MRLINTLTFELRDFGAQPPLYAILSHTWGEDEVTFHDMADLDTARKKQGFAKIEQCCRQALRDGLSWAWVDTCCIDKTSSAELSETINSMFKWYERAMKCYAFLSEVNIRPRPGLFSDQGSGGALVVLVQDHLLFFSARWWTRGWTLQELIAPHDVEFYNRDWEYLTSKRSWKRFMSNAIGIAEPVLDHSKGLASVCVAERMSWAAGRDTTRGEDLAYCLLGILDVNMPLLYGEGASKAFLRLQQHVVAATEDYSLFLWGGIPLLRGCRVCFVGPLPNLLAGSPSDFRRGQGQLWSRWAAGGNSPALGEPPQLTSRGLRVSLFIRHVTKQDVDGSSPLSSSLRYFVTSLLQSPFQDFLERLRSAGIALERGLFFAAFPCFTTGPSPVLPCLLLLDLDILASVNGETRRPVAIETGIRTYGCMMFFFHALLAADLDAEWQLRTCYIQSSPNSEGRHPGALFSLLHAGDDFWFWRPAHRDGLSRLEPGKTTTIFHEGWKNGARLRRILHLEATEAFPGCIIMVAARPGSFWLHHRTGRDIDPEAEAERLQVMDLSGMWVETAREVGPLGEVRVDFGTESLLATLFLEKNGSVEEWYRVYLAIIERGTEGSPSGRPATGRA</sequence>
<comment type="caution">
    <text evidence="2">The sequence shown here is derived from an EMBL/GenBank/DDBJ whole genome shotgun (WGS) entry which is preliminary data.</text>
</comment>
<protein>
    <submittedName>
        <fullName evidence="2">Heterokaryon incompatibility protein-domain-containing protein</fullName>
    </submittedName>
</protein>
<evidence type="ECO:0000313" key="2">
    <source>
        <dbReference type="EMBL" id="KAK4040651.1"/>
    </source>
</evidence>